<dbReference type="GO" id="GO:0003676">
    <property type="term" value="F:nucleic acid binding"/>
    <property type="evidence" value="ECO:0007669"/>
    <property type="project" value="InterPro"/>
</dbReference>
<keyword evidence="5" id="KW-1185">Reference proteome</keyword>
<gene>
    <name evidence="4" type="ORF">FYJ60_07210</name>
</gene>
<dbReference type="Proteomes" id="UP000466864">
    <property type="component" value="Unassembled WGS sequence"/>
</dbReference>
<dbReference type="Gene3D" id="1.10.10.10">
    <property type="entry name" value="Winged helix-like DNA-binding domain superfamily/Winged helix DNA-binding domain"/>
    <property type="match status" value="1"/>
</dbReference>
<dbReference type="InterPro" id="IPR014464">
    <property type="entry name" value="CvfB_fam"/>
</dbReference>
<dbReference type="InterPro" id="IPR012340">
    <property type="entry name" value="NA-bd_OB-fold"/>
</dbReference>
<comment type="similarity">
    <text evidence="1">Belongs to the CvfB family.</text>
</comment>
<dbReference type="SUPFAM" id="SSF46785">
    <property type="entry name" value="Winged helix' DNA-binding domain"/>
    <property type="match status" value="1"/>
</dbReference>
<name>A0A7X2P8N1_9FIRM</name>
<dbReference type="Pfam" id="PF00575">
    <property type="entry name" value="S1"/>
    <property type="match status" value="1"/>
</dbReference>
<feature type="domain" description="TRAM" evidence="3">
    <location>
        <begin position="144"/>
        <end position="206"/>
    </location>
</feature>
<dbReference type="EMBL" id="VUMV01000004">
    <property type="protein sequence ID" value="MST82100.1"/>
    <property type="molecule type" value="Genomic_DNA"/>
</dbReference>
<evidence type="ECO:0000259" key="3">
    <source>
        <dbReference type="PROSITE" id="PS50926"/>
    </source>
</evidence>
<dbReference type="Pfam" id="PF17783">
    <property type="entry name" value="WHD_CvfB"/>
    <property type="match status" value="1"/>
</dbReference>
<dbReference type="RefSeq" id="WP_154458004.1">
    <property type="nucleotide sequence ID" value="NZ_VUMV01000004.1"/>
</dbReference>
<dbReference type="InterPro" id="IPR003029">
    <property type="entry name" value="S1_domain"/>
</dbReference>
<evidence type="ECO:0000259" key="2">
    <source>
        <dbReference type="PROSITE" id="PS50126"/>
    </source>
</evidence>
<dbReference type="PANTHER" id="PTHR37296">
    <property type="entry name" value="CONSERVED VIRULENCE FACTOR B"/>
    <property type="match status" value="1"/>
</dbReference>
<dbReference type="InterPro" id="IPR040764">
    <property type="entry name" value="CvfB_WH"/>
</dbReference>
<feature type="domain" description="S1 motif" evidence="2">
    <location>
        <begin position="148"/>
        <end position="209"/>
    </location>
</feature>
<dbReference type="Gene3D" id="2.40.50.140">
    <property type="entry name" value="Nucleic acid-binding proteins"/>
    <property type="match status" value="2"/>
</dbReference>
<evidence type="ECO:0000313" key="5">
    <source>
        <dbReference type="Proteomes" id="UP000466864"/>
    </source>
</evidence>
<dbReference type="InterPro" id="IPR002792">
    <property type="entry name" value="TRAM_dom"/>
</dbReference>
<dbReference type="AlphaFoldDB" id="A0A7X2P8N1"/>
<dbReference type="InterPro" id="IPR036390">
    <property type="entry name" value="WH_DNA-bd_sf"/>
</dbReference>
<proteinExistence type="inferred from homology"/>
<dbReference type="PROSITE" id="PS50926">
    <property type="entry name" value="TRAM"/>
    <property type="match status" value="1"/>
</dbReference>
<dbReference type="InterPro" id="IPR036388">
    <property type="entry name" value="WH-like_DNA-bd_sf"/>
</dbReference>
<dbReference type="PROSITE" id="PS50126">
    <property type="entry name" value="S1"/>
    <property type="match status" value="1"/>
</dbReference>
<accession>A0A7X2P8N1</accession>
<dbReference type="PANTHER" id="PTHR37296:SF1">
    <property type="entry name" value="CONSERVED VIRULENCE FACTOR B"/>
    <property type="match status" value="1"/>
</dbReference>
<reference evidence="4 5" key="1">
    <citation type="submission" date="2019-08" db="EMBL/GenBank/DDBJ databases">
        <title>In-depth cultivation of the pig gut microbiome towards novel bacterial diversity and tailored functional studies.</title>
        <authorList>
            <person name="Wylensek D."/>
            <person name="Hitch T.C.A."/>
            <person name="Clavel T."/>
        </authorList>
    </citation>
    <scope>NUCLEOTIDE SEQUENCE [LARGE SCALE GENOMIC DNA]</scope>
    <source>
        <strain evidence="4 5">Oil+RF-744-WCA-WT-13</strain>
    </source>
</reference>
<sequence length="283" mass="31518">MLKIGCIQNLEIVKVLDFGAYLAENAGESRENTVLLPAKQVPEGAEAGTRLDVFLYRDSEDRLIATTRKPLMEVGGIALLTVKETSRIGAFLDWGLEKDLLLPFHEQTARVKAGDQVLAALYVDKSGRLCATMKLYPYLRTDSPYLPGAVLEARVYEISENFGVFLAVEDKYSAMIPRQEAQGNYKPGQVIRVRVTKVREDGKLTVSAREKSYLQMDTDAEQIFRELEQAGGEFPFDDKVSPEQIREKFGISKAAFKRAVGHLLKEGKIVLLDGCIRKADGDV</sequence>
<protein>
    <submittedName>
        <fullName evidence="4">S1 RNA-binding domain-containing protein</fullName>
    </submittedName>
</protein>
<dbReference type="PIRSF" id="PIRSF012524">
    <property type="entry name" value="YitL_S1"/>
    <property type="match status" value="1"/>
</dbReference>
<comment type="caution">
    <text evidence="4">The sequence shown here is derived from an EMBL/GenBank/DDBJ whole genome shotgun (WGS) entry which is preliminary data.</text>
</comment>
<dbReference type="InterPro" id="IPR039566">
    <property type="entry name" value="CvfB_S1_st"/>
</dbReference>
<organism evidence="4 5">
    <name type="scientific">Bilifractor porci</name>
    <dbReference type="NCBI Taxonomy" id="2606636"/>
    <lineage>
        <taxon>Bacteria</taxon>
        <taxon>Bacillati</taxon>
        <taxon>Bacillota</taxon>
        <taxon>Clostridia</taxon>
        <taxon>Lachnospirales</taxon>
        <taxon>Lachnospiraceae</taxon>
        <taxon>Bilifractor</taxon>
    </lineage>
</organism>
<evidence type="ECO:0000256" key="1">
    <source>
        <dbReference type="PIRNR" id="PIRNR012524"/>
    </source>
</evidence>
<evidence type="ECO:0000313" key="4">
    <source>
        <dbReference type="EMBL" id="MST82100.1"/>
    </source>
</evidence>
<dbReference type="SMART" id="SM00316">
    <property type="entry name" value="S1"/>
    <property type="match status" value="2"/>
</dbReference>
<dbReference type="Pfam" id="PF13509">
    <property type="entry name" value="S1_2"/>
    <property type="match status" value="2"/>
</dbReference>
<dbReference type="SUPFAM" id="SSF50249">
    <property type="entry name" value="Nucleic acid-binding proteins"/>
    <property type="match status" value="1"/>
</dbReference>